<name>A0ABP8U6B7_9ACTN</name>
<keyword evidence="3" id="KW-1185">Reference proteome</keyword>
<evidence type="ECO:0000256" key="1">
    <source>
        <dbReference type="SAM" id="MobiDB-lite"/>
    </source>
</evidence>
<comment type="caution">
    <text evidence="2">The sequence shown here is derived from an EMBL/GenBank/DDBJ whole genome shotgun (WGS) entry which is preliminary data.</text>
</comment>
<gene>
    <name evidence="2" type="ORF">GCM10023196_020530</name>
</gene>
<reference evidence="3" key="1">
    <citation type="journal article" date="2019" name="Int. J. Syst. Evol. Microbiol.">
        <title>The Global Catalogue of Microorganisms (GCM) 10K type strain sequencing project: providing services to taxonomists for standard genome sequencing and annotation.</title>
        <authorList>
            <consortium name="The Broad Institute Genomics Platform"/>
            <consortium name="The Broad Institute Genome Sequencing Center for Infectious Disease"/>
            <person name="Wu L."/>
            <person name="Ma J."/>
        </authorList>
    </citation>
    <scope>NUCLEOTIDE SEQUENCE [LARGE SCALE GENOMIC DNA]</scope>
    <source>
        <strain evidence="3">JCM 17939</strain>
    </source>
</reference>
<dbReference type="Proteomes" id="UP001501442">
    <property type="component" value="Unassembled WGS sequence"/>
</dbReference>
<feature type="region of interest" description="Disordered" evidence="1">
    <location>
        <begin position="31"/>
        <end position="54"/>
    </location>
</feature>
<evidence type="ECO:0000313" key="2">
    <source>
        <dbReference type="EMBL" id="GAA4623624.1"/>
    </source>
</evidence>
<accession>A0ABP8U6B7</accession>
<proteinExistence type="predicted"/>
<evidence type="ECO:0000313" key="3">
    <source>
        <dbReference type="Proteomes" id="UP001501442"/>
    </source>
</evidence>
<organism evidence="2 3">
    <name type="scientific">Actinoallomurus vinaceus</name>
    <dbReference type="NCBI Taxonomy" id="1080074"/>
    <lineage>
        <taxon>Bacteria</taxon>
        <taxon>Bacillati</taxon>
        <taxon>Actinomycetota</taxon>
        <taxon>Actinomycetes</taxon>
        <taxon>Streptosporangiales</taxon>
        <taxon>Thermomonosporaceae</taxon>
        <taxon>Actinoallomurus</taxon>
    </lineage>
</organism>
<dbReference type="EMBL" id="BAABHK010000002">
    <property type="protein sequence ID" value="GAA4623624.1"/>
    <property type="molecule type" value="Genomic_DNA"/>
</dbReference>
<protein>
    <submittedName>
        <fullName evidence="2">Uncharacterized protein</fullName>
    </submittedName>
</protein>
<sequence length="54" mass="5766">MKESEFDTCKRKTASPEIWALPYSDVFAGQGRAAGDRGDDPGRAAVHGALSADR</sequence>